<protein>
    <submittedName>
        <fullName evidence="2">Uncharacterized protein</fullName>
    </submittedName>
</protein>
<evidence type="ECO:0000313" key="3">
    <source>
        <dbReference type="Proteomes" id="UP000256964"/>
    </source>
</evidence>
<feature type="region of interest" description="Disordered" evidence="1">
    <location>
        <begin position="19"/>
        <end position="47"/>
    </location>
</feature>
<evidence type="ECO:0000313" key="2">
    <source>
        <dbReference type="EMBL" id="RDX45917.1"/>
    </source>
</evidence>
<reference evidence="2 3" key="1">
    <citation type="journal article" date="2018" name="Biotechnol. Biofuels">
        <title>Integrative visual omics of the white-rot fungus Polyporus brumalis exposes the biotechnological potential of its oxidative enzymes for delignifying raw plant biomass.</title>
        <authorList>
            <person name="Miyauchi S."/>
            <person name="Rancon A."/>
            <person name="Drula E."/>
            <person name="Hage H."/>
            <person name="Chaduli D."/>
            <person name="Favel A."/>
            <person name="Grisel S."/>
            <person name="Henrissat B."/>
            <person name="Herpoel-Gimbert I."/>
            <person name="Ruiz-Duenas F.J."/>
            <person name="Chevret D."/>
            <person name="Hainaut M."/>
            <person name="Lin J."/>
            <person name="Wang M."/>
            <person name="Pangilinan J."/>
            <person name="Lipzen A."/>
            <person name="Lesage-Meessen L."/>
            <person name="Navarro D."/>
            <person name="Riley R."/>
            <person name="Grigoriev I.V."/>
            <person name="Zhou S."/>
            <person name="Raouche S."/>
            <person name="Rosso M.N."/>
        </authorList>
    </citation>
    <scope>NUCLEOTIDE SEQUENCE [LARGE SCALE GENOMIC DNA]</scope>
    <source>
        <strain evidence="2 3">BRFM 1820</strain>
    </source>
</reference>
<gene>
    <name evidence="2" type="ORF">OH76DRAFT_914507</name>
</gene>
<sequence length="202" mass="22460">MFGGTDLAAMCFRVCRASGPARDAPRGKAMRRPNPDTSRAGKECDSSLQQCDSDKHHGVQFRAQTSRSFVVSRLRRSRKYDPAAPPVTLRESRLWSAHFSVLNKQYPCFLLPHDRTRLTVCSSHQHFLDVRCSSENDRSHRSPSRGRTAYHPAAIIIADHDVRSAAGFEIGEIRVHSGRARALSPSKCVVPDAVFQAIATGY</sequence>
<evidence type="ECO:0000256" key="1">
    <source>
        <dbReference type="SAM" id="MobiDB-lite"/>
    </source>
</evidence>
<dbReference type="Proteomes" id="UP000256964">
    <property type="component" value="Unassembled WGS sequence"/>
</dbReference>
<proteinExistence type="predicted"/>
<dbReference type="EMBL" id="KZ857432">
    <property type="protein sequence ID" value="RDX45917.1"/>
    <property type="molecule type" value="Genomic_DNA"/>
</dbReference>
<organism evidence="2 3">
    <name type="scientific">Lentinus brumalis</name>
    <dbReference type="NCBI Taxonomy" id="2498619"/>
    <lineage>
        <taxon>Eukaryota</taxon>
        <taxon>Fungi</taxon>
        <taxon>Dikarya</taxon>
        <taxon>Basidiomycota</taxon>
        <taxon>Agaricomycotina</taxon>
        <taxon>Agaricomycetes</taxon>
        <taxon>Polyporales</taxon>
        <taxon>Polyporaceae</taxon>
        <taxon>Lentinus</taxon>
    </lineage>
</organism>
<keyword evidence="3" id="KW-1185">Reference proteome</keyword>
<accession>A0A371D052</accession>
<name>A0A371D052_9APHY</name>
<dbReference type="AlphaFoldDB" id="A0A371D052"/>